<protein>
    <submittedName>
        <fullName evidence="1">Uncharacterized protein</fullName>
    </submittedName>
</protein>
<dbReference type="Proteomes" id="UP000886595">
    <property type="component" value="Unassembled WGS sequence"/>
</dbReference>
<keyword evidence="2" id="KW-1185">Reference proteome</keyword>
<gene>
    <name evidence="1" type="ORF">Bca52824_075816</name>
</gene>
<dbReference type="EMBL" id="JAAMPC010000015">
    <property type="protein sequence ID" value="KAG2256522.1"/>
    <property type="molecule type" value="Genomic_DNA"/>
</dbReference>
<organism evidence="1 2">
    <name type="scientific">Brassica carinata</name>
    <name type="common">Ethiopian mustard</name>
    <name type="synonym">Abyssinian cabbage</name>
    <dbReference type="NCBI Taxonomy" id="52824"/>
    <lineage>
        <taxon>Eukaryota</taxon>
        <taxon>Viridiplantae</taxon>
        <taxon>Streptophyta</taxon>
        <taxon>Embryophyta</taxon>
        <taxon>Tracheophyta</taxon>
        <taxon>Spermatophyta</taxon>
        <taxon>Magnoliopsida</taxon>
        <taxon>eudicotyledons</taxon>
        <taxon>Gunneridae</taxon>
        <taxon>Pentapetalae</taxon>
        <taxon>rosids</taxon>
        <taxon>malvids</taxon>
        <taxon>Brassicales</taxon>
        <taxon>Brassicaceae</taxon>
        <taxon>Brassiceae</taxon>
        <taxon>Brassica</taxon>
    </lineage>
</organism>
<evidence type="ECO:0000313" key="2">
    <source>
        <dbReference type="Proteomes" id="UP000886595"/>
    </source>
</evidence>
<dbReference type="AlphaFoldDB" id="A0A8X7PSW0"/>
<reference evidence="1 2" key="1">
    <citation type="submission" date="2020-02" db="EMBL/GenBank/DDBJ databases">
        <authorList>
            <person name="Ma Q."/>
            <person name="Huang Y."/>
            <person name="Song X."/>
            <person name="Pei D."/>
        </authorList>
    </citation>
    <scope>NUCLEOTIDE SEQUENCE [LARGE SCALE GENOMIC DNA]</scope>
    <source>
        <strain evidence="1">Sxm20200214</strain>
        <tissue evidence="1">Leaf</tissue>
    </source>
</reference>
<sequence length="102" mass="11399">MKLAFSLFSKTSGFCSRMVENVFSRELTKSSTASASLRRPRFGLRGTFVGKFSLSAASFSGLRLIQGRVRHRMKQQREVSLSDDILTGKPVSNCDAYRRSSI</sequence>
<evidence type="ECO:0000313" key="1">
    <source>
        <dbReference type="EMBL" id="KAG2256522.1"/>
    </source>
</evidence>
<accession>A0A8X7PSW0</accession>
<name>A0A8X7PSW0_BRACI</name>
<proteinExistence type="predicted"/>
<comment type="caution">
    <text evidence="1">The sequence shown here is derived from an EMBL/GenBank/DDBJ whole genome shotgun (WGS) entry which is preliminary data.</text>
</comment>